<dbReference type="GO" id="GO:0004252">
    <property type="term" value="F:serine-type endopeptidase activity"/>
    <property type="evidence" value="ECO:0007669"/>
    <property type="project" value="InterPro"/>
</dbReference>
<organism evidence="4 5">
    <name type="scientific">Stephania cephalantha</name>
    <dbReference type="NCBI Taxonomy" id="152367"/>
    <lineage>
        <taxon>Eukaryota</taxon>
        <taxon>Viridiplantae</taxon>
        <taxon>Streptophyta</taxon>
        <taxon>Embryophyta</taxon>
        <taxon>Tracheophyta</taxon>
        <taxon>Spermatophyta</taxon>
        <taxon>Magnoliopsida</taxon>
        <taxon>Ranunculales</taxon>
        <taxon>Menispermaceae</taxon>
        <taxon>Menispermoideae</taxon>
        <taxon>Cissampelideae</taxon>
        <taxon>Stephania</taxon>
    </lineage>
</organism>
<evidence type="ECO:0000313" key="5">
    <source>
        <dbReference type="Proteomes" id="UP001419268"/>
    </source>
</evidence>
<comment type="caution">
    <text evidence="4">The sequence shown here is derived from an EMBL/GenBank/DDBJ whole genome shotgun (WGS) entry which is preliminary data.</text>
</comment>
<accession>A0AAP0NUR6</accession>
<evidence type="ECO:0000256" key="2">
    <source>
        <dbReference type="ARBA" id="ARBA00022729"/>
    </source>
</evidence>
<dbReference type="InterPro" id="IPR045051">
    <property type="entry name" value="SBT"/>
</dbReference>
<dbReference type="Gene3D" id="1.10.30.50">
    <property type="match status" value="1"/>
</dbReference>
<evidence type="ECO:0000259" key="3">
    <source>
        <dbReference type="Pfam" id="PF00082"/>
    </source>
</evidence>
<gene>
    <name evidence="4" type="ORF">Scep_017127</name>
</gene>
<dbReference type="SUPFAM" id="SSF52743">
    <property type="entry name" value="Subtilisin-like"/>
    <property type="match status" value="1"/>
</dbReference>
<name>A0AAP0NUR6_9MAGN</name>
<proteinExistence type="inferred from homology"/>
<dbReference type="Proteomes" id="UP001419268">
    <property type="component" value="Unassembled WGS sequence"/>
</dbReference>
<dbReference type="InterPro" id="IPR000209">
    <property type="entry name" value="Peptidase_S8/S53_dom"/>
</dbReference>
<evidence type="ECO:0000256" key="1">
    <source>
        <dbReference type="ARBA" id="ARBA00011073"/>
    </source>
</evidence>
<dbReference type="EMBL" id="JBBNAG010000007">
    <property type="protein sequence ID" value="KAK9119034.1"/>
    <property type="molecule type" value="Genomic_DNA"/>
</dbReference>
<dbReference type="PANTHER" id="PTHR10795">
    <property type="entry name" value="PROPROTEIN CONVERTASE SUBTILISIN/KEXIN"/>
    <property type="match status" value="1"/>
</dbReference>
<feature type="domain" description="Peptidase S8/S53" evidence="3">
    <location>
        <begin position="274"/>
        <end position="505"/>
    </location>
</feature>
<dbReference type="CDD" id="cd00085">
    <property type="entry name" value="HNHc"/>
    <property type="match status" value="1"/>
</dbReference>
<dbReference type="InterPro" id="IPR036852">
    <property type="entry name" value="Peptidase_S8/S53_dom_sf"/>
</dbReference>
<dbReference type="AlphaFoldDB" id="A0AAP0NUR6"/>
<dbReference type="Gene3D" id="3.40.50.200">
    <property type="entry name" value="Peptidase S8/S53 domain"/>
    <property type="match status" value="2"/>
</dbReference>
<keyword evidence="5" id="KW-1185">Reference proteome</keyword>
<comment type="similarity">
    <text evidence="1">Belongs to the peptidase S8 family.</text>
</comment>
<dbReference type="GO" id="GO:0006508">
    <property type="term" value="P:proteolysis"/>
    <property type="evidence" value="ECO:0007669"/>
    <property type="project" value="InterPro"/>
</dbReference>
<dbReference type="Pfam" id="PF00082">
    <property type="entry name" value="Peptidase_S8"/>
    <property type="match status" value="1"/>
</dbReference>
<dbReference type="InterPro" id="IPR003615">
    <property type="entry name" value="HNH_nuc"/>
</dbReference>
<reference evidence="4 5" key="1">
    <citation type="submission" date="2024-01" db="EMBL/GenBank/DDBJ databases">
        <title>Genome assemblies of Stephania.</title>
        <authorList>
            <person name="Yang L."/>
        </authorList>
    </citation>
    <scope>NUCLEOTIDE SEQUENCE [LARGE SCALE GENOMIC DNA]</scope>
    <source>
        <strain evidence="4">JXDWG</strain>
        <tissue evidence="4">Leaf</tissue>
    </source>
</reference>
<protein>
    <recommendedName>
        <fullName evidence="3">Peptidase S8/S53 domain-containing protein</fullName>
    </recommendedName>
</protein>
<evidence type="ECO:0000313" key="4">
    <source>
        <dbReference type="EMBL" id="KAK9119034.1"/>
    </source>
</evidence>
<keyword evidence="2" id="KW-0732">Signal</keyword>
<sequence>MRRLEAPKPSPSAIAASEALAAIRRRRPSPSSSSSSKLVRRYPSPLFVIGLRRCSLLDREGVGFEQRYCCSRENLTIDHVLPISRGGEWKWENLAKLQRRRQELTQTTPDQPVDDEAVYYKVAGECPKGHVYGLGSLGRKKRRYADADAITSQARASLGTFLGTGTGKPWHIPWEEVRSRLGTSKAKPRQTAWARVRSRLGTSKAEPRQVPWARLRRYFGGSFGTSKAAPWQEQGRALAQARHTLARAPRVGLSEENFLRGNPSLNGPVTTPFAHVAMYKEIWDVGACASDIIAAVDQAIEDGVDVLSFSLGLDGVALHEEHIVIASFGAVESSIFVASSAGNEGPWYGSLHNGIPWTLIVGPSSVDREFKGIVTVNKGISATGTSLYPKNSSLSQVSLVLMNTWNNSRELRKVGYKIVVCISAEESVGIQHHGLKILQSVTLNRITCLVTSMSYLVLMSCPHAAGLAALFKSAHPEWSSVTIRSALMTIVDNLDNGGNSVREVGDGYQIANPLAVGAGHVNPNKSLDPGLFYNANR</sequence>
<dbReference type="Gene3D" id="3.50.30.30">
    <property type="match status" value="1"/>
</dbReference>